<protein>
    <submittedName>
        <fullName evidence="1">Uncharacterized protein</fullName>
    </submittedName>
</protein>
<dbReference type="Proteomes" id="UP001148629">
    <property type="component" value="Unassembled WGS sequence"/>
</dbReference>
<sequence length="1045" mass="117403">MWRMNPQRACMACIGMSRRKVATSTSLQIRTIATRTSGTEPASGKPATSDKRAPLSQKHNPQPTESEADVAADRSRIDPIHRQNPTESQEDVMADRSPDNPLSKAFKFTINGKVVGTRSLIYNLQACPADNTITGTNPTLTSWAIVSRVEYTSDTYKIDTEFARFCRRVQDKASIENSLSLGQLEREMEQQQQQPEKLHALVLGASGISGWSLLNQLCQYPRTDTWHRISGTTNRPFDPMQSGLPSNDRLRVYSGVDLTRSVESIAQMLKDQVDSVGAVTHVFFTAYTHMNTRQERLEVNAKMLENSIRALGIVAPNVRAVILQTGGKGYGLEYPDKVSIVPPLSEDLPRIPPPMGDEVFYYAQYDILEKLSQTSKWTFAEIRPDGIVGFVPGTNPMNMAEGIALYLSVYRAVHGKGSKVPFPGTAKSYRNKHSDTFQDLLSKMEIHVALKDELRTNGPAYNIADEDGPITWEDVWPGICSSFGLVGVAPSGGGQQQSMEDFVKSNRSSWNALCDEFAVRKDRIDVQGWTHTHFMLVDFDFDRWYDLSRTRATGFTESIDTVEAYKISFNRRFESCAIERIGPYRETSTYVIHLVTSKLVGLPWELFEVAILLKLGRGPVRHPGRQSVLLRLTCPDGKCQHLQVSLKVWRDIIARMDEPKKRKDPVPGIRAPTVPRLSQNVLQILIALPGVLAIHQQLNSFDRDDITMSEFEFMELAHTWCLNNKIPFESRLRGMAADGINVGKRPRNARRLRNIVAIIVLVIVDLNDGSVVVTDNLDDRGQSLTRKSFTLHLLVITRVSGKALTQVPTSPNTPALVLNALLSSSILQKSELQQFHLHYPGIKWKRTYDSSVDRLATFHHAVATNLEMFQRTLIVFQPDERLSLAIYIPKKIERSRDCLIDNAEPCVHICKLLTGPSKTTDAPHSTVVLTPYTRQAEVLKRMLSSILRNIEVSSIDGFQGREADIIVFVTVRCNEHRNISFLTDMCRMNVALTRARTVLIVVGNRATLTEGSVNEESSMMWRRLLSRLTEVQLDMPVSEATTRRT</sequence>
<reference evidence="1" key="1">
    <citation type="submission" date="2022-08" db="EMBL/GenBank/DDBJ databases">
        <title>Genome Sequence of Fusarium decemcellulare.</title>
        <authorList>
            <person name="Buettner E."/>
        </authorList>
    </citation>
    <scope>NUCLEOTIDE SEQUENCE</scope>
    <source>
        <strain evidence="1">Babe19</strain>
    </source>
</reference>
<name>A0ACC1SSZ4_9HYPO</name>
<comment type="caution">
    <text evidence="1">The sequence shown here is derived from an EMBL/GenBank/DDBJ whole genome shotgun (WGS) entry which is preliminary data.</text>
</comment>
<keyword evidence="2" id="KW-1185">Reference proteome</keyword>
<accession>A0ACC1SSZ4</accession>
<evidence type="ECO:0000313" key="2">
    <source>
        <dbReference type="Proteomes" id="UP001148629"/>
    </source>
</evidence>
<organism evidence="1 2">
    <name type="scientific">Fusarium decemcellulare</name>
    <dbReference type="NCBI Taxonomy" id="57161"/>
    <lineage>
        <taxon>Eukaryota</taxon>
        <taxon>Fungi</taxon>
        <taxon>Dikarya</taxon>
        <taxon>Ascomycota</taxon>
        <taxon>Pezizomycotina</taxon>
        <taxon>Sordariomycetes</taxon>
        <taxon>Hypocreomycetidae</taxon>
        <taxon>Hypocreales</taxon>
        <taxon>Nectriaceae</taxon>
        <taxon>Fusarium</taxon>
        <taxon>Fusarium decemcellulare species complex</taxon>
    </lineage>
</organism>
<evidence type="ECO:0000313" key="1">
    <source>
        <dbReference type="EMBL" id="KAJ3545825.1"/>
    </source>
</evidence>
<gene>
    <name evidence="1" type="ORF">NM208_g2317</name>
</gene>
<dbReference type="EMBL" id="JANRMS010000136">
    <property type="protein sequence ID" value="KAJ3545825.1"/>
    <property type="molecule type" value="Genomic_DNA"/>
</dbReference>
<proteinExistence type="predicted"/>